<protein>
    <submittedName>
        <fullName evidence="1">Uncharacterized protein</fullName>
    </submittedName>
</protein>
<dbReference type="GO" id="GO:0003677">
    <property type="term" value="F:DNA binding"/>
    <property type="evidence" value="ECO:0007669"/>
    <property type="project" value="InterPro"/>
</dbReference>
<gene>
    <name evidence="1" type="ORF">PPSIR1_38454</name>
</gene>
<dbReference type="Proteomes" id="UP000005801">
    <property type="component" value="Unassembled WGS sequence"/>
</dbReference>
<keyword evidence="2" id="KW-1185">Reference proteome</keyword>
<accession>A6G8L4</accession>
<dbReference type="SUPFAM" id="SSF52540">
    <property type="entry name" value="P-loop containing nucleoside triphosphate hydrolases"/>
    <property type="match status" value="1"/>
</dbReference>
<reference evidence="1 2" key="1">
    <citation type="submission" date="2007-06" db="EMBL/GenBank/DDBJ databases">
        <authorList>
            <person name="Shimkets L."/>
            <person name="Ferriera S."/>
            <person name="Johnson J."/>
            <person name="Kravitz S."/>
            <person name="Beeson K."/>
            <person name="Sutton G."/>
            <person name="Rogers Y.-H."/>
            <person name="Friedman R."/>
            <person name="Frazier M."/>
            <person name="Venter J.C."/>
        </authorList>
    </citation>
    <scope>NUCLEOTIDE SEQUENCE [LARGE SCALE GENOMIC DNA]</scope>
    <source>
        <strain evidence="1 2">SIR-1</strain>
    </source>
</reference>
<dbReference type="PANTHER" id="PTHR11070">
    <property type="entry name" value="UVRD / RECB / PCRA DNA HELICASE FAMILY MEMBER"/>
    <property type="match status" value="1"/>
</dbReference>
<evidence type="ECO:0000313" key="1">
    <source>
        <dbReference type="EMBL" id="EDM77791.1"/>
    </source>
</evidence>
<organism evidence="1 2">
    <name type="scientific">Plesiocystis pacifica SIR-1</name>
    <dbReference type="NCBI Taxonomy" id="391625"/>
    <lineage>
        <taxon>Bacteria</taxon>
        <taxon>Pseudomonadati</taxon>
        <taxon>Myxococcota</taxon>
        <taxon>Polyangia</taxon>
        <taxon>Nannocystales</taxon>
        <taxon>Nannocystaceae</taxon>
        <taxon>Plesiocystis</taxon>
    </lineage>
</organism>
<comment type="caution">
    <text evidence="1">The sequence shown here is derived from an EMBL/GenBank/DDBJ whole genome shotgun (WGS) entry which is preliminary data.</text>
</comment>
<evidence type="ECO:0000313" key="2">
    <source>
        <dbReference type="Proteomes" id="UP000005801"/>
    </source>
</evidence>
<dbReference type="STRING" id="391625.PPSIR1_38454"/>
<dbReference type="Pfam" id="PF13245">
    <property type="entry name" value="AAA_19"/>
    <property type="match status" value="1"/>
</dbReference>
<dbReference type="Gene3D" id="3.40.50.300">
    <property type="entry name" value="P-loop containing nucleotide triphosphate hydrolases"/>
    <property type="match status" value="2"/>
</dbReference>
<dbReference type="GO" id="GO:0003678">
    <property type="term" value="F:DNA helicase activity"/>
    <property type="evidence" value="ECO:0007669"/>
    <property type="project" value="InterPro"/>
</dbReference>
<dbReference type="eggNOG" id="COG0210">
    <property type="taxonomic scope" value="Bacteria"/>
</dbReference>
<dbReference type="InterPro" id="IPR000212">
    <property type="entry name" value="DNA_helicase_UvrD/REP"/>
</dbReference>
<dbReference type="GO" id="GO:0005524">
    <property type="term" value="F:ATP binding"/>
    <property type="evidence" value="ECO:0007669"/>
    <property type="project" value="InterPro"/>
</dbReference>
<dbReference type="EMBL" id="ABCS01000040">
    <property type="protein sequence ID" value="EDM77791.1"/>
    <property type="molecule type" value="Genomic_DNA"/>
</dbReference>
<dbReference type="AlphaFoldDB" id="A6G8L4"/>
<name>A6G8L4_9BACT</name>
<proteinExistence type="predicted"/>
<sequence length="365" mass="41274">MLSSLRSALSPMFRFVPVLWRTIADQEEKLLRLTEAQHRILGFIRRHPRSAIEGVAGSGKTLLAMTQARRHADAGLRVLVLCYNKHLAQSLSGSLSPAYEDQIVVSTFHSICAHFCRLTMRSFNAQGDAFWRDEAADLLEAAALDVDPKERFDAIVVDEGQDFLELWWEALEALYRCDEPRRLTVFYDPRQRIYRDAAMTATELQLAPFTLDTNCRNTQAIAAYSARALSFEAEVDPGAPKGMIVEEERVHSEADVIKATRKTVQDWCLRDRGGLKPSQVAILVPWLRHDQWPEKFGVVRLVHDLEAWRRGEGVLLETHRRFKGLEADAIVLAGVPDAGTQRGYSAEDHYVASSRAKHVLKVIRT</sequence>
<dbReference type="InterPro" id="IPR027417">
    <property type="entry name" value="P-loop_NTPase"/>
</dbReference>